<dbReference type="RefSeq" id="WP_047854619.1">
    <property type="nucleotide sequence ID" value="NZ_CP011509.1"/>
</dbReference>
<dbReference type="AlphaFoldDB" id="A0AAC8Q370"/>
<name>A0AAC8Q370_9BACT</name>
<feature type="compositionally biased region" description="Polar residues" evidence="1">
    <location>
        <begin position="39"/>
        <end position="52"/>
    </location>
</feature>
<evidence type="ECO:0000313" key="5">
    <source>
        <dbReference type="Proteomes" id="UP000256345"/>
    </source>
</evidence>
<evidence type="ECO:0000313" key="4">
    <source>
        <dbReference type="Proteomes" id="UP000035579"/>
    </source>
</evidence>
<organism evidence="2 4">
    <name type="scientific">Archangium gephyra</name>
    <dbReference type="NCBI Taxonomy" id="48"/>
    <lineage>
        <taxon>Bacteria</taxon>
        <taxon>Pseudomonadati</taxon>
        <taxon>Myxococcota</taxon>
        <taxon>Myxococcia</taxon>
        <taxon>Myxococcales</taxon>
        <taxon>Cystobacterineae</taxon>
        <taxon>Archangiaceae</taxon>
        <taxon>Archangium</taxon>
    </lineage>
</organism>
<dbReference type="EMBL" id="CP011509">
    <property type="protein sequence ID" value="AKI99543.1"/>
    <property type="molecule type" value="Genomic_DNA"/>
</dbReference>
<evidence type="ECO:0000313" key="3">
    <source>
        <dbReference type="EMBL" id="REG27917.1"/>
    </source>
</evidence>
<accession>A0AAC8Q370</accession>
<proteinExistence type="predicted"/>
<reference evidence="3 5" key="2">
    <citation type="submission" date="2018-08" db="EMBL/GenBank/DDBJ databases">
        <title>Genomic Encyclopedia of Archaeal and Bacterial Type Strains, Phase II (KMG-II): from individual species to whole genera.</title>
        <authorList>
            <person name="Goeker M."/>
        </authorList>
    </citation>
    <scope>NUCLEOTIDE SEQUENCE [LARGE SCALE GENOMIC DNA]</scope>
    <source>
        <strain evidence="3 5">DSM 2261</strain>
    </source>
</reference>
<keyword evidence="5" id="KW-1185">Reference proteome</keyword>
<dbReference type="KEGG" id="age:AA314_01170"/>
<dbReference type="Proteomes" id="UP000035579">
    <property type="component" value="Chromosome"/>
</dbReference>
<reference evidence="2 4" key="1">
    <citation type="submission" date="2015-05" db="EMBL/GenBank/DDBJ databases">
        <title>Genome assembly of Archangium gephyra DSM 2261.</title>
        <authorList>
            <person name="Sharma G."/>
            <person name="Subramanian S."/>
        </authorList>
    </citation>
    <scope>NUCLEOTIDE SEQUENCE [LARGE SCALE GENOMIC DNA]</scope>
    <source>
        <strain evidence="2 4">DSM 2261</strain>
    </source>
</reference>
<evidence type="ECO:0000256" key="1">
    <source>
        <dbReference type="SAM" id="MobiDB-lite"/>
    </source>
</evidence>
<gene>
    <name evidence="2" type="ORF">AA314_01170</name>
    <name evidence="3" type="ORF">ATI61_109258</name>
</gene>
<dbReference type="EMBL" id="QUMU01000009">
    <property type="protein sequence ID" value="REG27917.1"/>
    <property type="molecule type" value="Genomic_DNA"/>
</dbReference>
<dbReference type="Proteomes" id="UP000256345">
    <property type="component" value="Unassembled WGS sequence"/>
</dbReference>
<sequence length="269" mass="29416">MVPHTMTPRARLLLTLLSFTWLMPIGTSCSKDTREGSGASAQGTPTATQGTSLPVQVMPGLEVSSPAEAAAALTREWRSPYALRKGKLPARRERKLRRCTDLDGVEVNDVDVTVTQEFHAFQMKAIQCLALRRVARAQPSRVSHVRDVLTMQAPGDVLPAALAAAFSDEDVAGLAQAARVGRSWRDFDKALQFEEAPNGAHWRELLVQSESDEGYLQWWATGDFNADGYEDVLVFRSLGATGGTIADLAAFVLTRTQPKGVLQVLERLR</sequence>
<protein>
    <submittedName>
        <fullName evidence="2">Uncharacterized protein</fullName>
    </submittedName>
</protein>
<feature type="region of interest" description="Disordered" evidence="1">
    <location>
        <begin position="31"/>
        <end position="52"/>
    </location>
</feature>
<evidence type="ECO:0000313" key="2">
    <source>
        <dbReference type="EMBL" id="AKI99543.1"/>
    </source>
</evidence>